<evidence type="ECO:0000313" key="3">
    <source>
        <dbReference type="Proteomes" id="UP000229901"/>
    </source>
</evidence>
<dbReference type="AlphaFoldDB" id="A0A2H0V5M3"/>
<dbReference type="EMBL" id="PFAP01000007">
    <property type="protein sequence ID" value="PIR94361.1"/>
    <property type="molecule type" value="Genomic_DNA"/>
</dbReference>
<sequence>MAKKCEKCGAPIEGFLSKISGFMGVKKSETDPNKCTKCVTGDTHEHLEETKVEHTEAPKVEMNGTEDVADEIQEEKEMEPTEEKSETQENQPQM</sequence>
<name>A0A2H0V5M3_9BACT</name>
<organism evidence="2 3">
    <name type="scientific">Candidatus Falkowbacteria bacterium CG10_big_fil_rev_8_21_14_0_10_39_11</name>
    <dbReference type="NCBI Taxonomy" id="1974565"/>
    <lineage>
        <taxon>Bacteria</taxon>
        <taxon>Candidatus Falkowiibacteriota</taxon>
    </lineage>
</organism>
<feature type="region of interest" description="Disordered" evidence="1">
    <location>
        <begin position="42"/>
        <end position="94"/>
    </location>
</feature>
<feature type="compositionally biased region" description="Acidic residues" evidence="1">
    <location>
        <begin position="67"/>
        <end position="77"/>
    </location>
</feature>
<evidence type="ECO:0000313" key="2">
    <source>
        <dbReference type="EMBL" id="PIR94361.1"/>
    </source>
</evidence>
<proteinExistence type="predicted"/>
<dbReference type="Proteomes" id="UP000229901">
    <property type="component" value="Unassembled WGS sequence"/>
</dbReference>
<protein>
    <submittedName>
        <fullName evidence="2">Uncharacterized protein</fullName>
    </submittedName>
</protein>
<feature type="compositionally biased region" description="Basic and acidic residues" evidence="1">
    <location>
        <begin position="42"/>
        <end position="59"/>
    </location>
</feature>
<evidence type="ECO:0000256" key="1">
    <source>
        <dbReference type="SAM" id="MobiDB-lite"/>
    </source>
</evidence>
<comment type="caution">
    <text evidence="2">The sequence shown here is derived from an EMBL/GenBank/DDBJ whole genome shotgun (WGS) entry which is preliminary data.</text>
</comment>
<feature type="compositionally biased region" description="Basic and acidic residues" evidence="1">
    <location>
        <begin position="78"/>
        <end position="87"/>
    </location>
</feature>
<accession>A0A2H0V5M3</accession>
<gene>
    <name evidence="2" type="ORF">COT97_01490</name>
</gene>
<reference evidence="3" key="1">
    <citation type="submission" date="2017-09" db="EMBL/GenBank/DDBJ databases">
        <title>Depth-based differentiation of microbial function through sediment-hosted aquifers and enrichment of novel symbionts in the deep terrestrial subsurface.</title>
        <authorList>
            <person name="Probst A.J."/>
            <person name="Ladd B."/>
            <person name="Jarett J.K."/>
            <person name="Geller-Mcgrath D.E."/>
            <person name="Sieber C.M.K."/>
            <person name="Emerson J.B."/>
            <person name="Anantharaman K."/>
            <person name="Thomas B.C."/>
            <person name="Malmstrom R."/>
            <person name="Stieglmeier M."/>
            <person name="Klingl A."/>
            <person name="Woyke T."/>
            <person name="Ryan C.M."/>
            <person name="Banfield J.F."/>
        </authorList>
    </citation>
    <scope>NUCLEOTIDE SEQUENCE [LARGE SCALE GENOMIC DNA]</scope>
</reference>